<reference evidence="2" key="2">
    <citation type="journal article" date="2015" name="Fish Shellfish Immunol.">
        <title>Early steps in the European eel (Anguilla anguilla)-Vibrio vulnificus interaction in the gills: Role of the RtxA13 toxin.</title>
        <authorList>
            <person name="Callol A."/>
            <person name="Pajuelo D."/>
            <person name="Ebbesson L."/>
            <person name="Teles M."/>
            <person name="MacKenzie S."/>
            <person name="Amaro C."/>
        </authorList>
    </citation>
    <scope>NUCLEOTIDE SEQUENCE</scope>
</reference>
<protein>
    <submittedName>
        <fullName evidence="2">Uncharacterized protein</fullName>
    </submittedName>
</protein>
<dbReference type="AlphaFoldDB" id="A0A0E9SG75"/>
<sequence>MHLIALHFHSHRDSARPRNQSHPTAQRTGEKRTCHPFVGHICSRGLNVIEIIISS</sequence>
<dbReference type="EMBL" id="GBXM01068296">
    <property type="protein sequence ID" value="JAH40281.1"/>
    <property type="molecule type" value="Transcribed_RNA"/>
</dbReference>
<feature type="region of interest" description="Disordered" evidence="1">
    <location>
        <begin position="1"/>
        <end position="32"/>
    </location>
</feature>
<accession>A0A0E9SG75</accession>
<evidence type="ECO:0000313" key="2">
    <source>
        <dbReference type="EMBL" id="JAH40281.1"/>
    </source>
</evidence>
<name>A0A0E9SG75_ANGAN</name>
<evidence type="ECO:0000256" key="1">
    <source>
        <dbReference type="SAM" id="MobiDB-lite"/>
    </source>
</evidence>
<reference evidence="2" key="1">
    <citation type="submission" date="2014-11" db="EMBL/GenBank/DDBJ databases">
        <authorList>
            <person name="Amaro Gonzalez C."/>
        </authorList>
    </citation>
    <scope>NUCLEOTIDE SEQUENCE</scope>
</reference>
<feature type="compositionally biased region" description="Polar residues" evidence="1">
    <location>
        <begin position="17"/>
        <end position="27"/>
    </location>
</feature>
<proteinExistence type="predicted"/>
<organism evidence="2">
    <name type="scientific">Anguilla anguilla</name>
    <name type="common">European freshwater eel</name>
    <name type="synonym">Muraena anguilla</name>
    <dbReference type="NCBI Taxonomy" id="7936"/>
    <lineage>
        <taxon>Eukaryota</taxon>
        <taxon>Metazoa</taxon>
        <taxon>Chordata</taxon>
        <taxon>Craniata</taxon>
        <taxon>Vertebrata</taxon>
        <taxon>Euteleostomi</taxon>
        <taxon>Actinopterygii</taxon>
        <taxon>Neopterygii</taxon>
        <taxon>Teleostei</taxon>
        <taxon>Anguilliformes</taxon>
        <taxon>Anguillidae</taxon>
        <taxon>Anguilla</taxon>
    </lineage>
</organism>